<dbReference type="SUPFAM" id="SSF51126">
    <property type="entry name" value="Pectin lyase-like"/>
    <property type="match status" value="1"/>
</dbReference>
<organism evidence="2">
    <name type="scientific">marine sediment metagenome</name>
    <dbReference type="NCBI Taxonomy" id="412755"/>
    <lineage>
        <taxon>unclassified sequences</taxon>
        <taxon>metagenomes</taxon>
        <taxon>ecological metagenomes</taxon>
    </lineage>
</organism>
<evidence type="ECO:0000256" key="1">
    <source>
        <dbReference type="SAM" id="MobiDB-lite"/>
    </source>
</evidence>
<protein>
    <recommendedName>
        <fullName evidence="3">Right handed beta helix domain-containing protein</fullName>
    </recommendedName>
</protein>
<sequence>MAFTERYVTSAAGGGGAGTEGDPWTFAEGLANGQKGDRVNVKSDAGYSLGADAIDNATAPDVINALVYRGYNSSIGDLEGQGRNADGTLNVTNFPVITLTGQLTTAPFAVLEALSFVGSLSSRLVGGVIDHSHMIQCKFVNTANNASAIAWGCDDSSSLINCDCECSGASHGPVADADSAFFASGCRIKGLGGVHLALNHGTVLDTVIFGNTTGVGIQIRSSTLRTILQNCTIYDVGIAISTPASANLVPLCMINCHITDCAEYLNNSFSGTQNEWAIEVNNRTRDNTTGRTGIGDGIAVSEITTDTGGAETDFVNAGAENFRLIAAAPGNAAGMVAFDDCGA</sequence>
<evidence type="ECO:0008006" key="3">
    <source>
        <dbReference type="Google" id="ProtNLM"/>
    </source>
</evidence>
<reference evidence="2" key="1">
    <citation type="journal article" date="2015" name="Nature">
        <title>Complex archaea that bridge the gap between prokaryotes and eukaryotes.</title>
        <authorList>
            <person name="Spang A."/>
            <person name="Saw J.H."/>
            <person name="Jorgensen S.L."/>
            <person name="Zaremba-Niedzwiedzka K."/>
            <person name="Martijn J."/>
            <person name="Lind A.E."/>
            <person name="van Eijk R."/>
            <person name="Schleper C."/>
            <person name="Guy L."/>
            <person name="Ettema T.J."/>
        </authorList>
    </citation>
    <scope>NUCLEOTIDE SEQUENCE</scope>
</reference>
<name>A0A0F9HET6_9ZZZZ</name>
<feature type="non-terminal residue" evidence="2">
    <location>
        <position position="343"/>
    </location>
</feature>
<dbReference type="InterPro" id="IPR011050">
    <property type="entry name" value="Pectin_lyase_fold/virulence"/>
</dbReference>
<gene>
    <name evidence="2" type="ORF">LCGC14_2007060</name>
</gene>
<accession>A0A0F9HET6</accession>
<dbReference type="AlphaFoldDB" id="A0A0F9HET6"/>
<dbReference type="EMBL" id="LAZR01022924">
    <property type="protein sequence ID" value="KKL80210.1"/>
    <property type="molecule type" value="Genomic_DNA"/>
</dbReference>
<proteinExistence type="predicted"/>
<evidence type="ECO:0000313" key="2">
    <source>
        <dbReference type="EMBL" id="KKL80210.1"/>
    </source>
</evidence>
<comment type="caution">
    <text evidence="2">The sequence shown here is derived from an EMBL/GenBank/DDBJ whole genome shotgun (WGS) entry which is preliminary data.</text>
</comment>
<feature type="region of interest" description="Disordered" evidence="1">
    <location>
        <begin position="1"/>
        <end position="22"/>
    </location>
</feature>